<dbReference type="GO" id="GO:0042612">
    <property type="term" value="C:MHC class I protein complex"/>
    <property type="evidence" value="ECO:0007669"/>
    <property type="project" value="UniProtKB-KW"/>
</dbReference>
<keyword evidence="6" id="KW-0391">Immunity</keyword>
<evidence type="ECO:0000313" key="10">
    <source>
        <dbReference type="Ensembl" id="ENSACUP00000007130.1"/>
    </source>
</evidence>
<dbReference type="PANTHER" id="PTHR19944">
    <property type="entry name" value="MHC CLASS II-RELATED"/>
    <property type="match status" value="1"/>
</dbReference>
<evidence type="ECO:0000259" key="9">
    <source>
        <dbReference type="PROSITE" id="PS50835"/>
    </source>
</evidence>
<keyword evidence="7" id="KW-0393">Immunoglobulin domain</keyword>
<evidence type="ECO:0000256" key="6">
    <source>
        <dbReference type="ARBA" id="ARBA00022859"/>
    </source>
</evidence>
<dbReference type="RefSeq" id="XP_026711414.1">
    <property type="nucleotide sequence ID" value="XM_026855613.1"/>
</dbReference>
<gene>
    <name evidence="10" type="primary">B2M</name>
</gene>
<evidence type="ECO:0000256" key="4">
    <source>
        <dbReference type="ARBA" id="ARBA00022451"/>
    </source>
</evidence>
<feature type="signal peptide" evidence="8">
    <location>
        <begin position="1"/>
        <end position="21"/>
    </location>
</feature>
<evidence type="ECO:0000256" key="8">
    <source>
        <dbReference type="SAM" id="SignalP"/>
    </source>
</evidence>
<dbReference type="CTD" id="567"/>
<dbReference type="GeneID" id="113483775"/>
<comment type="similarity">
    <text evidence="2">Belongs to the beta-2-microglobulin family.</text>
</comment>
<dbReference type="PROSITE" id="PS50835">
    <property type="entry name" value="IG_LIKE"/>
    <property type="match status" value="1"/>
</dbReference>
<dbReference type="InterPro" id="IPR036179">
    <property type="entry name" value="Ig-like_dom_sf"/>
</dbReference>
<dbReference type="FunFam" id="2.60.40.10:FF:001005">
    <property type="entry name" value="Beta-2-microglobulin"/>
    <property type="match status" value="1"/>
</dbReference>
<organism evidence="10 11">
    <name type="scientific">Athene cunicularia</name>
    <name type="common">Burrowing owl</name>
    <name type="synonym">Speotyto cunicularia</name>
    <dbReference type="NCBI Taxonomy" id="194338"/>
    <lineage>
        <taxon>Eukaryota</taxon>
        <taxon>Metazoa</taxon>
        <taxon>Chordata</taxon>
        <taxon>Craniata</taxon>
        <taxon>Vertebrata</taxon>
        <taxon>Euteleostomi</taxon>
        <taxon>Archelosauria</taxon>
        <taxon>Archosauria</taxon>
        <taxon>Dinosauria</taxon>
        <taxon>Saurischia</taxon>
        <taxon>Theropoda</taxon>
        <taxon>Coelurosauria</taxon>
        <taxon>Aves</taxon>
        <taxon>Neognathae</taxon>
        <taxon>Neoaves</taxon>
        <taxon>Telluraves</taxon>
        <taxon>Strigiformes</taxon>
        <taxon>Strigidae</taxon>
        <taxon>Athene</taxon>
    </lineage>
</organism>
<dbReference type="InterPro" id="IPR013783">
    <property type="entry name" value="Ig-like_fold"/>
</dbReference>
<feature type="domain" description="Ig-like" evidence="9">
    <location>
        <begin position="28"/>
        <end position="117"/>
    </location>
</feature>
<comment type="subcellular location">
    <subcellularLocation>
        <location evidence="1">Secreted</location>
    </subcellularLocation>
</comment>
<dbReference type="GO" id="GO:0010038">
    <property type="term" value="P:response to metal ion"/>
    <property type="evidence" value="ECO:0007669"/>
    <property type="project" value="UniProtKB-ARBA"/>
</dbReference>
<dbReference type="PANTHER" id="PTHR19944:SF62">
    <property type="entry name" value="BETA-2-MICROGLOBULIN"/>
    <property type="match status" value="1"/>
</dbReference>
<dbReference type="SMART" id="SM00407">
    <property type="entry name" value="IGc1"/>
    <property type="match status" value="1"/>
</dbReference>
<accession>A0A663M4R0</accession>
<dbReference type="OMA" id="EDVFSCR"/>
<dbReference type="GO" id="GO:0002474">
    <property type="term" value="P:antigen processing and presentation of peptide antigen via MHC class I"/>
    <property type="evidence" value="ECO:0007669"/>
    <property type="project" value="UniProtKB-KW"/>
</dbReference>
<dbReference type="OrthoDB" id="9949628at2759"/>
<dbReference type="Pfam" id="PF07654">
    <property type="entry name" value="C1-set"/>
    <property type="match status" value="1"/>
</dbReference>
<keyword evidence="11" id="KW-1185">Reference proteome</keyword>
<sequence length="122" mass="13689">MGPVLKAGVLLLIALLGLGTAKETNSPPKVEVYSRKHASSGEENVLNCFVSGFHPPKINITLLKNGEPMTGVQYADMSFNDKWLFQRLVYAPFTPRKDDVYVCRVDHSAFKEPQSFRWDADM</sequence>
<dbReference type="PROSITE" id="PS00290">
    <property type="entry name" value="IG_MHC"/>
    <property type="match status" value="1"/>
</dbReference>
<keyword evidence="8" id="KW-0732">Signal</keyword>
<evidence type="ECO:0000313" key="11">
    <source>
        <dbReference type="Proteomes" id="UP000472269"/>
    </source>
</evidence>
<dbReference type="InterPro" id="IPR050160">
    <property type="entry name" value="MHC/Immunoglobulin"/>
</dbReference>
<feature type="chain" id="PRO_5025613035" description="Beta-2-microglobulin" evidence="8">
    <location>
        <begin position="22"/>
        <end position="122"/>
    </location>
</feature>
<evidence type="ECO:0000256" key="5">
    <source>
        <dbReference type="ARBA" id="ARBA00022525"/>
    </source>
</evidence>
<evidence type="ECO:0000256" key="7">
    <source>
        <dbReference type="ARBA" id="ARBA00023319"/>
    </source>
</evidence>
<dbReference type="Ensembl" id="ENSACUT00000007620.1">
    <property type="protein sequence ID" value="ENSACUP00000007130.1"/>
    <property type="gene ID" value="ENSACUG00000004888.1"/>
</dbReference>
<evidence type="ECO:0000256" key="3">
    <source>
        <dbReference type="ARBA" id="ARBA00018767"/>
    </source>
</evidence>
<name>A0A663M4R0_ATHCN</name>
<keyword evidence="4" id="KW-0490">MHC I</keyword>
<dbReference type="Gene3D" id="2.60.40.10">
    <property type="entry name" value="Immunoglobulins"/>
    <property type="match status" value="1"/>
</dbReference>
<reference evidence="10" key="1">
    <citation type="submission" date="2025-08" db="UniProtKB">
        <authorList>
            <consortium name="Ensembl"/>
        </authorList>
    </citation>
    <scope>IDENTIFICATION</scope>
</reference>
<keyword evidence="5" id="KW-0964">Secreted</keyword>
<dbReference type="GO" id="GO:0005576">
    <property type="term" value="C:extracellular region"/>
    <property type="evidence" value="ECO:0007669"/>
    <property type="project" value="UniProtKB-SubCell"/>
</dbReference>
<dbReference type="AlphaFoldDB" id="A0A663M4R0"/>
<dbReference type="InterPro" id="IPR003006">
    <property type="entry name" value="Ig/MHC_CS"/>
</dbReference>
<protein>
    <recommendedName>
        <fullName evidence="3">Beta-2-microglobulin</fullName>
    </recommendedName>
</protein>
<dbReference type="InterPro" id="IPR003597">
    <property type="entry name" value="Ig_C1-set"/>
</dbReference>
<reference evidence="10" key="2">
    <citation type="submission" date="2025-09" db="UniProtKB">
        <authorList>
            <consortium name="Ensembl"/>
        </authorList>
    </citation>
    <scope>IDENTIFICATION</scope>
</reference>
<dbReference type="SUPFAM" id="SSF48726">
    <property type="entry name" value="Immunoglobulin"/>
    <property type="match status" value="1"/>
</dbReference>
<proteinExistence type="inferred from homology"/>
<dbReference type="Proteomes" id="UP000472269">
    <property type="component" value="Unplaced"/>
</dbReference>
<evidence type="ECO:0000256" key="1">
    <source>
        <dbReference type="ARBA" id="ARBA00004613"/>
    </source>
</evidence>
<evidence type="ECO:0000256" key="2">
    <source>
        <dbReference type="ARBA" id="ARBA00009564"/>
    </source>
</evidence>
<dbReference type="InterPro" id="IPR007110">
    <property type="entry name" value="Ig-like_dom"/>
</dbReference>
<dbReference type="KEGG" id="acun:113483775"/>